<dbReference type="InterPro" id="IPR006626">
    <property type="entry name" value="PbH1"/>
</dbReference>
<organism evidence="2 3">
    <name type="scientific">Halorubrum rubrum</name>
    <dbReference type="NCBI Taxonomy" id="1126240"/>
    <lineage>
        <taxon>Archaea</taxon>
        <taxon>Methanobacteriati</taxon>
        <taxon>Methanobacteriota</taxon>
        <taxon>Stenosarchaea group</taxon>
        <taxon>Halobacteria</taxon>
        <taxon>Halobacteriales</taxon>
        <taxon>Haloferacaceae</taxon>
        <taxon>Halorubrum</taxon>
    </lineage>
</organism>
<dbReference type="PROSITE" id="PS51257">
    <property type="entry name" value="PROKAR_LIPOPROTEIN"/>
    <property type="match status" value="1"/>
</dbReference>
<feature type="region of interest" description="Disordered" evidence="1">
    <location>
        <begin position="1"/>
        <end position="61"/>
    </location>
</feature>
<dbReference type="RefSeq" id="WP_256413262.1">
    <property type="nucleotide sequence ID" value="NZ_JANHDM010000020.1"/>
</dbReference>
<dbReference type="Gene3D" id="2.160.20.10">
    <property type="entry name" value="Single-stranded right-handed beta-helix, Pectin lyase-like"/>
    <property type="match status" value="1"/>
</dbReference>
<comment type="caution">
    <text evidence="2">The sequence shown here is derived from an EMBL/GenBank/DDBJ whole genome shotgun (WGS) entry which is preliminary data.</text>
</comment>
<gene>
    <name evidence="2" type="ORF">ACFPM1_11550</name>
</gene>
<dbReference type="AlphaFoldDB" id="A0ABD5R388"/>
<name>A0ABD5R388_9EURY</name>
<dbReference type="EMBL" id="JBHSKY010000010">
    <property type="protein sequence ID" value="MFC5279384.1"/>
    <property type="molecule type" value="Genomic_DNA"/>
</dbReference>
<dbReference type="Proteomes" id="UP001596118">
    <property type="component" value="Unassembled WGS sequence"/>
</dbReference>
<accession>A0ABD5R388</accession>
<evidence type="ECO:0000256" key="1">
    <source>
        <dbReference type="SAM" id="MobiDB-lite"/>
    </source>
</evidence>
<protein>
    <recommendedName>
        <fullName evidence="4">Right-handed parallel beta-helix repeat-containing protein</fullName>
    </recommendedName>
</protein>
<dbReference type="SUPFAM" id="SSF51126">
    <property type="entry name" value="Pectin lyase-like"/>
    <property type="match status" value="1"/>
</dbReference>
<dbReference type="SMART" id="SM00710">
    <property type="entry name" value="PbH1"/>
    <property type="match status" value="5"/>
</dbReference>
<sequence length="544" mass="60172">MDRRALLGSLAAGFGGSIAGCSGRSEDRKREDQSHGTESRSESPDPPESDPTEPESRTESRWERLREEFGFEERLNAVEDLGWDPEGKRRIDPWLVRSFEHDALIEVPPGRYKIAEPISVAEVSNWGLAGLGEKRTDVRFVTTEGSRIEFEIHGRGTDLFFENFVFDQGPEFDRSMGMTLFIDDNLRIHNVEKAGANPTSDPNGVSALLLNVVNPDGRAVVDTFVRTGPQVFAPYPENELCVYSGQAHEGTITYRNLDIRNAGENGIYASKCPGDVHVEGGFYKNNRNDGVRISGEGSYIRGVSVVIDSDDFHPDNRGVEGNMRGIRMQSGDKGYSGGLIEDTELELRSTFITQALVQISHNQGGMTMRDSTLQNWTDSPSFRATDPSDYVDRPWNVVLEDVQFSEYGRTEPAIEIRGRPNSVLRNVSIRSERDFGARHGVDVAGCDGTVFEDVTVRTNGVPLRIERPSGSLEDYSIEFRGDNEFSMNGEADVNGGSLDAGETTTLDVTEGRTVFPFRDVDDDVTAVLVSGGDDDSLRFEKLRG</sequence>
<feature type="compositionally biased region" description="Low complexity" evidence="1">
    <location>
        <begin position="1"/>
        <end position="12"/>
    </location>
</feature>
<evidence type="ECO:0008006" key="4">
    <source>
        <dbReference type="Google" id="ProtNLM"/>
    </source>
</evidence>
<feature type="compositionally biased region" description="Basic and acidic residues" evidence="1">
    <location>
        <begin position="24"/>
        <end position="43"/>
    </location>
</feature>
<keyword evidence="3" id="KW-1185">Reference proteome</keyword>
<dbReference type="InterPro" id="IPR012334">
    <property type="entry name" value="Pectin_lyas_fold"/>
</dbReference>
<reference evidence="2 3" key="1">
    <citation type="journal article" date="2019" name="Int. J. Syst. Evol. Microbiol.">
        <title>The Global Catalogue of Microorganisms (GCM) 10K type strain sequencing project: providing services to taxonomists for standard genome sequencing and annotation.</title>
        <authorList>
            <consortium name="The Broad Institute Genomics Platform"/>
            <consortium name="The Broad Institute Genome Sequencing Center for Infectious Disease"/>
            <person name="Wu L."/>
            <person name="Ma J."/>
        </authorList>
    </citation>
    <scope>NUCLEOTIDE SEQUENCE [LARGE SCALE GENOMIC DNA]</scope>
    <source>
        <strain evidence="2 3">CGMCC 1.12124</strain>
    </source>
</reference>
<evidence type="ECO:0000313" key="3">
    <source>
        <dbReference type="Proteomes" id="UP001596118"/>
    </source>
</evidence>
<proteinExistence type="predicted"/>
<dbReference type="InterPro" id="IPR011050">
    <property type="entry name" value="Pectin_lyase_fold/virulence"/>
</dbReference>
<evidence type="ECO:0000313" key="2">
    <source>
        <dbReference type="EMBL" id="MFC5279384.1"/>
    </source>
</evidence>